<dbReference type="Proteomes" id="UP000789920">
    <property type="component" value="Unassembled WGS sequence"/>
</dbReference>
<dbReference type="EMBL" id="CAJVQC010028880">
    <property type="protein sequence ID" value="CAG8740972.1"/>
    <property type="molecule type" value="Genomic_DNA"/>
</dbReference>
<name>A0ACA9Q8I7_9GLOM</name>
<evidence type="ECO:0000313" key="1">
    <source>
        <dbReference type="EMBL" id="CAG8740972.1"/>
    </source>
</evidence>
<protein>
    <submittedName>
        <fullName evidence="1">19887_t:CDS:1</fullName>
    </submittedName>
</protein>
<accession>A0ACA9Q8I7</accession>
<sequence length="137" mass="15778">MKLRLFPNEKRKEFPESLKINWIAYNEDDPTERVLFDNHHGKTLHYHIDGEKPGTPFVWISRKQAVDTGKPNIQPKNILVSNSLEAIYRCITPSHIQALAGLGIIRLKKEGKEIRPIALYERMVFDLPVKEIHASPA</sequence>
<organism evidence="1 2">
    <name type="scientific">Racocetra persica</name>
    <dbReference type="NCBI Taxonomy" id="160502"/>
    <lineage>
        <taxon>Eukaryota</taxon>
        <taxon>Fungi</taxon>
        <taxon>Fungi incertae sedis</taxon>
        <taxon>Mucoromycota</taxon>
        <taxon>Glomeromycotina</taxon>
        <taxon>Glomeromycetes</taxon>
        <taxon>Diversisporales</taxon>
        <taxon>Gigasporaceae</taxon>
        <taxon>Racocetra</taxon>
    </lineage>
</organism>
<reference evidence="1" key="1">
    <citation type="submission" date="2021-06" db="EMBL/GenBank/DDBJ databases">
        <authorList>
            <person name="Kallberg Y."/>
            <person name="Tangrot J."/>
            <person name="Rosling A."/>
        </authorList>
    </citation>
    <scope>NUCLEOTIDE SEQUENCE</scope>
    <source>
        <strain evidence="1">MA461A</strain>
    </source>
</reference>
<comment type="caution">
    <text evidence="1">The sequence shown here is derived from an EMBL/GenBank/DDBJ whole genome shotgun (WGS) entry which is preliminary data.</text>
</comment>
<gene>
    <name evidence="1" type="ORF">RPERSI_LOCUS13150</name>
</gene>
<evidence type="ECO:0000313" key="2">
    <source>
        <dbReference type="Proteomes" id="UP000789920"/>
    </source>
</evidence>
<proteinExistence type="predicted"/>
<keyword evidence="2" id="KW-1185">Reference proteome</keyword>